<protein>
    <recommendedName>
        <fullName evidence="6">Glycosyl transferase family 1</fullName>
    </recommendedName>
</protein>
<dbReference type="AlphaFoldDB" id="A0A2H0TZ16"/>
<organism evidence="4 5">
    <name type="scientific">Candidatus Magasanikbacteria bacterium CG10_big_fil_rev_8_21_14_0_10_42_10</name>
    <dbReference type="NCBI Taxonomy" id="1974649"/>
    <lineage>
        <taxon>Bacteria</taxon>
        <taxon>Candidatus Magasanikiibacteriota</taxon>
    </lineage>
</organism>
<accession>A0A2H0TZ16</accession>
<dbReference type="GO" id="GO:0016757">
    <property type="term" value="F:glycosyltransferase activity"/>
    <property type="evidence" value="ECO:0007669"/>
    <property type="project" value="InterPro"/>
</dbReference>
<dbReference type="InterPro" id="IPR028098">
    <property type="entry name" value="Glyco_trans_4-like_N"/>
</dbReference>
<evidence type="ECO:0000259" key="2">
    <source>
        <dbReference type="Pfam" id="PF00534"/>
    </source>
</evidence>
<dbReference type="GO" id="GO:0009103">
    <property type="term" value="P:lipopolysaccharide biosynthetic process"/>
    <property type="evidence" value="ECO:0007669"/>
    <property type="project" value="TreeGrafter"/>
</dbReference>
<dbReference type="PANTHER" id="PTHR46401:SF2">
    <property type="entry name" value="GLYCOSYLTRANSFERASE WBBK-RELATED"/>
    <property type="match status" value="1"/>
</dbReference>
<name>A0A2H0TZ16_9BACT</name>
<keyword evidence="1" id="KW-0808">Transferase</keyword>
<evidence type="ECO:0000256" key="1">
    <source>
        <dbReference type="ARBA" id="ARBA00022679"/>
    </source>
</evidence>
<evidence type="ECO:0000313" key="4">
    <source>
        <dbReference type="EMBL" id="PIR76637.1"/>
    </source>
</evidence>
<dbReference type="Gene3D" id="3.40.50.2000">
    <property type="entry name" value="Glycogen Phosphorylase B"/>
    <property type="match status" value="2"/>
</dbReference>
<dbReference type="CDD" id="cd03801">
    <property type="entry name" value="GT4_PimA-like"/>
    <property type="match status" value="1"/>
</dbReference>
<dbReference type="SUPFAM" id="SSF53756">
    <property type="entry name" value="UDP-Glycosyltransferase/glycogen phosphorylase"/>
    <property type="match status" value="1"/>
</dbReference>
<proteinExistence type="predicted"/>
<sequence>MNIAMIGQKGYPAHYGGVERHVAEISERLVRDGYNVTIYNRAWYGGDMNGTDSSTGVRVKTVATIRTKHLDAIVHAWLSTFHAIYKKADVIHYHGVGPSLMSWIPRIFSHARVITTFHCIDRHHQKWNWFARFMLRMGEKSACFFAHETITVSRTLTTYCEREYRRETTYIPNGVSVRAENMSSNELLSPFGLTQGSYVLMVSRLVPHKGAHILIEAFQKLKQESLLNEYMNNLKLVIVGGSAFTDDYVRSLHTLAAPSNDIVFTDYQSGDTLESLFRGASFVVHPSMSEGLPITVLEAMSYGKPTLVSTIPEHLEVVKDVRMTFIENDITALYKRMKGLISMSNEEKQRIGDANKRYVGATYNWDDIVTDIISIYQQKQKVHKERTQPILA</sequence>
<feature type="domain" description="Glycosyl transferase family 1" evidence="2">
    <location>
        <begin position="197"/>
        <end position="356"/>
    </location>
</feature>
<dbReference type="InterPro" id="IPR001296">
    <property type="entry name" value="Glyco_trans_1"/>
</dbReference>
<feature type="domain" description="Glycosyltransferase subfamily 4-like N-terminal" evidence="3">
    <location>
        <begin position="15"/>
        <end position="176"/>
    </location>
</feature>
<evidence type="ECO:0000313" key="5">
    <source>
        <dbReference type="Proteomes" id="UP000231530"/>
    </source>
</evidence>
<evidence type="ECO:0008006" key="6">
    <source>
        <dbReference type="Google" id="ProtNLM"/>
    </source>
</evidence>
<dbReference type="EMBL" id="PFBY01000014">
    <property type="protein sequence ID" value="PIR76637.1"/>
    <property type="molecule type" value="Genomic_DNA"/>
</dbReference>
<comment type="caution">
    <text evidence="4">The sequence shown here is derived from an EMBL/GenBank/DDBJ whole genome shotgun (WGS) entry which is preliminary data.</text>
</comment>
<gene>
    <name evidence="4" type="ORF">COU32_01045</name>
</gene>
<evidence type="ECO:0000259" key="3">
    <source>
        <dbReference type="Pfam" id="PF13439"/>
    </source>
</evidence>
<dbReference type="Pfam" id="PF00534">
    <property type="entry name" value="Glycos_transf_1"/>
    <property type="match status" value="1"/>
</dbReference>
<dbReference type="Pfam" id="PF13439">
    <property type="entry name" value="Glyco_transf_4"/>
    <property type="match status" value="1"/>
</dbReference>
<dbReference type="PANTHER" id="PTHR46401">
    <property type="entry name" value="GLYCOSYLTRANSFERASE WBBK-RELATED"/>
    <property type="match status" value="1"/>
</dbReference>
<dbReference type="Proteomes" id="UP000231530">
    <property type="component" value="Unassembled WGS sequence"/>
</dbReference>
<reference evidence="5" key="1">
    <citation type="submission" date="2017-09" db="EMBL/GenBank/DDBJ databases">
        <title>Depth-based differentiation of microbial function through sediment-hosted aquifers and enrichment of novel symbionts in the deep terrestrial subsurface.</title>
        <authorList>
            <person name="Probst A.J."/>
            <person name="Ladd B."/>
            <person name="Jarett J.K."/>
            <person name="Geller-Mcgrath D.E."/>
            <person name="Sieber C.M.K."/>
            <person name="Emerson J.B."/>
            <person name="Anantharaman K."/>
            <person name="Thomas B.C."/>
            <person name="Malmstrom R."/>
            <person name="Stieglmeier M."/>
            <person name="Klingl A."/>
            <person name="Woyke T."/>
            <person name="Ryan C.M."/>
            <person name="Banfield J.F."/>
        </authorList>
    </citation>
    <scope>NUCLEOTIDE SEQUENCE [LARGE SCALE GENOMIC DNA]</scope>
</reference>